<dbReference type="Proteomes" id="UP001208131">
    <property type="component" value="Unassembled WGS sequence"/>
</dbReference>
<comment type="caution">
    <text evidence="1">The sequence shown here is derived from an EMBL/GenBank/DDBJ whole genome shotgun (WGS) entry which is preliminary data.</text>
</comment>
<protein>
    <recommendedName>
        <fullName evidence="3">Ribbon-helix-helix protein CopG domain-containing protein</fullName>
    </recommendedName>
</protein>
<proteinExistence type="predicted"/>
<reference evidence="1 2" key="1">
    <citation type="journal article" date="2021" name="ISME Commun">
        <title>Automated analysis of genomic sequences facilitates high-throughput and comprehensive description of bacteria.</title>
        <authorList>
            <person name="Hitch T.C.A."/>
        </authorList>
    </citation>
    <scope>NUCLEOTIDE SEQUENCE [LARGE SCALE GENOMIC DNA]</scope>
    <source>
        <strain evidence="1 2">Sanger_31</strain>
    </source>
</reference>
<evidence type="ECO:0000313" key="2">
    <source>
        <dbReference type="Proteomes" id="UP001208131"/>
    </source>
</evidence>
<name>A0AAE3IFV4_9FIRM</name>
<dbReference type="AlphaFoldDB" id="A0AAE3IFV4"/>
<dbReference type="EMBL" id="JAOQJZ010000003">
    <property type="protein sequence ID" value="MCU6705025.1"/>
    <property type="molecule type" value="Genomic_DNA"/>
</dbReference>
<accession>A0AAE3IFV4</accession>
<evidence type="ECO:0008006" key="3">
    <source>
        <dbReference type="Google" id="ProtNLM"/>
    </source>
</evidence>
<sequence>MANKEKQAVWLYPEVKELLTTHMAAANAKSQSDFIEKAIRFYAGYLDCNSENMTEYLGETVSAVIDGIVKGSEQRISRALFKLAVQSAIQSHILAAVTDVDETDVGKLYGMCTEDVRRTNGIIDFRNAYKYQKED</sequence>
<organism evidence="1 2">
    <name type="scientific">Hominimerdicola aceti</name>
    <dbReference type="NCBI Taxonomy" id="2981726"/>
    <lineage>
        <taxon>Bacteria</taxon>
        <taxon>Bacillati</taxon>
        <taxon>Bacillota</taxon>
        <taxon>Clostridia</taxon>
        <taxon>Eubacteriales</taxon>
        <taxon>Oscillospiraceae</taxon>
        <taxon>Hominimerdicola</taxon>
    </lineage>
</organism>
<dbReference type="RefSeq" id="WP_022286569.1">
    <property type="nucleotide sequence ID" value="NZ_JAOQJZ010000003.1"/>
</dbReference>
<gene>
    <name evidence="1" type="ORF">OCV57_03660</name>
</gene>
<evidence type="ECO:0000313" key="1">
    <source>
        <dbReference type="EMBL" id="MCU6705025.1"/>
    </source>
</evidence>
<keyword evidence="2" id="KW-1185">Reference proteome</keyword>